<keyword evidence="16" id="KW-0479">Metal-binding</keyword>
<feature type="binding site" evidence="15">
    <location>
        <begin position="143"/>
        <end position="146"/>
    </location>
    <ligand>
        <name>GTP</name>
        <dbReference type="ChEBI" id="CHEBI:37565"/>
        <label>1</label>
    </ligand>
</feature>
<feature type="binding site" evidence="15">
    <location>
        <begin position="62"/>
        <end position="66"/>
    </location>
    <ligand>
        <name>GTP</name>
        <dbReference type="ChEBI" id="CHEBI:37565"/>
        <label>1</label>
    </ligand>
</feature>
<feature type="transmembrane region" description="Helical" evidence="17">
    <location>
        <begin position="486"/>
        <end position="505"/>
    </location>
</feature>
<gene>
    <name evidence="19" type="ORF">DEALK_01790</name>
</gene>
<dbReference type="Pfam" id="PF02421">
    <property type="entry name" value="FeoB_N"/>
    <property type="match status" value="1"/>
</dbReference>
<comment type="similarity">
    <text evidence="17">Belongs to the TRAFAC class TrmE-Era-EngA-EngB-Septin-like GTPase superfamily. FeoB GTPase (TC 9.A.8) family.</text>
</comment>
<evidence type="ECO:0000256" key="4">
    <source>
        <dbReference type="ARBA" id="ARBA00022475"/>
    </source>
</evidence>
<feature type="binding site" evidence="15">
    <location>
        <begin position="83"/>
        <end position="86"/>
    </location>
    <ligand>
        <name>GTP</name>
        <dbReference type="ChEBI" id="CHEBI:37565"/>
        <label>1</label>
    </ligand>
</feature>
<feature type="transmembrane region" description="Helical" evidence="17">
    <location>
        <begin position="316"/>
        <end position="341"/>
    </location>
</feature>
<name>A0A0W0GL46_9CHLR</name>
<keyword evidence="16" id="KW-0460">Magnesium</keyword>
<keyword evidence="5 17" id="KW-0410">Iron transport</keyword>
<feature type="transmembrane region" description="Helical" evidence="17">
    <location>
        <begin position="384"/>
        <end position="403"/>
    </location>
</feature>
<dbReference type="NCBIfam" id="TIGR00437">
    <property type="entry name" value="feoB"/>
    <property type="match status" value="1"/>
</dbReference>
<dbReference type="PATRIC" id="fig|1217799.6.peg.184"/>
<feature type="transmembrane region" description="Helical" evidence="17">
    <location>
        <begin position="458"/>
        <end position="480"/>
    </location>
</feature>
<dbReference type="GO" id="GO:0046872">
    <property type="term" value="F:metal ion binding"/>
    <property type="evidence" value="ECO:0007669"/>
    <property type="project" value="UniProtKB-KW"/>
</dbReference>
<keyword evidence="4" id="KW-1003">Cell membrane</keyword>
<proteinExistence type="inferred from homology"/>
<dbReference type="SUPFAM" id="SSF52540">
    <property type="entry name" value="P-loop containing nucleoside triphosphate hydrolases"/>
    <property type="match status" value="1"/>
</dbReference>
<feature type="binding site" evidence="16">
    <location>
        <position position="51"/>
    </location>
    <ligand>
        <name>Mg(2+)</name>
        <dbReference type="ChEBI" id="CHEBI:18420"/>
        <label>2</label>
    </ligand>
</feature>
<evidence type="ECO:0000256" key="8">
    <source>
        <dbReference type="ARBA" id="ARBA00022989"/>
    </source>
</evidence>
<keyword evidence="12 17" id="KW-0472">Membrane</keyword>
<sequence>MPVESCPACHAPNQHRRRRGHRLEMTGAPSLKIALVGSPNVGKSSVFHALTGRRVIISNYPGTTVDIFRGQAVFNSRPVEVIDTPGMYSLHSITEEERVARAILLQEKPDVVLHVIDAKNLERMLPMTFQLIEAGLPVIVVLNMMDEASAHGIGIDTGKLAAELGVPVIGTAASLGHGITELKQAILDYRAISLALPIVYDELIENAVADLKPLVSGSPPAERISSRSIALLLLRQDGQIRQSATEGEGSDGSRIDAIVDRARLSMNQAPAYVLAVAQQRAASKLAASVMSQQVPGRLRFGERLSRAMMHPFTGGLILAAVLYAMYFIVGVFGAGTLVGLLEEKVFGQLINPFFQNTLQNLIPIQLISDLFVGDYGIITLGITYAIGIILPIVSTFFIVFSMIEDSGYLPRLAMLIDRVFKFIGLNGRAVIPIVLGLGCDTMATIVTRTQETKRERVITTLLLALAIPCSAQLGVIFGILSVSTGMLLTWLGVVGAVFILVGWLASRIIPGQRACFYMEVPPLRLPRLSNVLQKTYARLEWYLKEVIPFFIVASVVLWAGDAAGLLDILISGLKPVVEFVGIPAEAAVAFVIGFFRRDFGAAGLYDLTAQGLLFGNALLVSAVVMTLFVPCIAQFMVMIKERGWKTAVAIAGFIFPFAFLVGLGLDRALKFLGVSL</sequence>
<dbReference type="PANTHER" id="PTHR43185">
    <property type="entry name" value="FERROUS IRON TRANSPORT PROTEIN B"/>
    <property type="match status" value="1"/>
</dbReference>
<dbReference type="InterPro" id="IPR011642">
    <property type="entry name" value="Gate_dom"/>
</dbReference>
<dbReference type="GO" id="GO:0015093">
    <property type="term" value="F:ferrous iron transmembrane transporter activity"/>
    <property type="evidence" value="ECO:0007669"/>
    <property type="project" value="UniProtKB-UniRule"/>
</dbReference>
<dbReference type="GO" id="GO:0005525">
    <property type="term" value="F:GTP binding"/>
    <property type="evidence" value="ECO:0007669"/>
    <property type="project" value="UniProtKB-KW"/>
</dbReference>
<keyword evidence="9 17" id="KW-0408">Iron</keyword>
<evidence type="ECO:0000256" key="14">
    <source>
        <dbReference type="NCBIfam" id="TIGR00437"/>
    </source>
</evidence>
<feature type="transmembrane region" description="Helical" evidence="17">
    <location>
        <begin position="616"/>
        <end position="637"/>
    </location>
</feature>
<reference evidence="19 20" key="1">
    <citation type="submission" date="2015-06" db="EMBL/GenBank/DDBJ databases">
        <title>Genome sequence of the organohalide-respiring Dehalogenimonas alkenigignens type strain (IP3-3T).</title>
        <authorList>
            <person name="Key T.A."/>
            <person name="Richmond D.P."/>
            <person name="Bowman K.S."/>
            <person name="Cho Y.-J."/>
            <person name="Chun J."/>
            <person name="da Costa M.S."/>
            <person name="Rainey F.A."/>
            <person name="Moe W.M."/>
        </authorList>
    </citation>
    <scope>NUCLEOTIDE SEQUENCE [LARGE SCALE GENOMIC DNA]</scope>
    <source>
        <strain evidence="19 20">IP3-3</strain>
    </source>
</reference>
<protein>
    <recommendedName>
        <fullName evidence="13 14">Ferrous iron transport protein B</fullName>
    </recommendedName>
</protein>
<evidence type="ECO:0000256" key="7">
    <source>
        <dbReference type="ARBA" id="ARBA00022741"/>
    </source>
</evidence>
<feature type="transmembrane region" description="Helical" evidence="17">
    <location>
        <begin position="576"/>
        <end position="595"/>
    </location>
</feature>
<keyword evidence="8 17" id="KW-1133">Transmembrane helix</keyword>
<dbReference type="Pfam" id="PF07670">
    <property type="entry name" value="Gate"/>
    <property type="match status" value="2"/>
</dbReference>
<evidence type="ECO:0000256" key="17">
    <source>
        <dbReference type="RuleBase" id="RU362098"/>
    </source>
</evidence>
<feature type="domain" description="FeoB-type G" evidence="18">
    <location>
        <begin position="30"/>
        <end position="192"/>
    </location>
</feature>
<dbReference type="Gene3D" id="3.40.50.300">
    <property type="entry name" value="P-loop containing nucleotide triphosphate hydrolases"/>
    <property type="match status" value="1"/>
</dbReference>
<evidence type="ECO:0000256" key="6">
    <source>
        <dbReference type="ARBA" id="ARBA00022692"/>
    </source>
</evidence>
<evidence type="ECO:0000256" key="13">
    <source>
        <dbReference type="ARBA" id="ARBA00031200"/>
    </source>
</evidence>
<dbReference type="CDD" id="cd01879">
    <property type="entry name" value="FeoB"/>
    <property type="match status" value="1"/>
</dbReference>
<keyword evidence="6 17" id="KW-0812">Transmembrane</keyword>
<feature type="binding site" evidence="16">
    <location>
        <position position="49"/>
    </location>
    <ligand>
        <name>Mg(2+)</name>
        <dbReference type="ChEBI" id="CHEBI:18420"/>
        <label>2</label>
    </ligand>
</feature>
<feature type="transmembrane region" description="Helical" evidence="17">
    <location>
        <begin position="423"/>
        <end position="446"/>
    </location>
</feature>
<dbReference type="GO" id="GO:0005886">
    <property type="term" value="C:plasma membrane"/>
    <property type="evidence" value="ECO:0007669"/>
    <property type="project" value="UniProtKB-SubCell"/>
</dbReference>
<evidence type="ECO:0000259" key="18">
    <source>
        <dbReference type="PROSITE" id="PS51711"/>
    </source>
</evidence>
<evidence type="ECO:0000256" key="9">
    <source>
        <dbReference type="ARBA" id="ARBA00023004"/>
    </source>
</evidence>
<dbReference type="InterPro" id="IPR050860">
    <property type="entry name" value="FeoB_GTPase"/>
</dbReference>
<evidence type="ECO:0000256" key="15">
    <source>
        <dbReference type="PIRSR" id="PIRSR603373-1"/>
    </source>
</evidence>
<feature type="binding site" evidence="16">
    <location>
        <position position="52"/>
    </location>
    <ligand>
        <name>Mg(2+)</name>
        <dbReference type="ChEBI" id="CHEBI:18420"/>
        <label>2</label>
    </ligand>
</feature>
<evidence type="ECO:0000256" key="5">
    <source>
        <dbReference type="ARBA" id="ARBA00022496"/>
    </source>
</evidence>
<feature type="binding site" evidence="15">
    <location>
        <begin position="37"/>
        <end position="44"/>
    </location>
    <ligand>
        <name>GTP</name>
        <dbReference type="ChEBI" id="CHEBI:37565"/>
        <label>1</label>
    </ligand>
</feature>
<accession>A0A0W0GL46</accession>
<dbReference type="NCBIfam" id="TIGR00231">
    <property type="entry name" value="small_GTP"/>
    <property type="match status" value="1"/>
</dbReference>
<dbReference type="InterPro" id="IPR041069">
    <property type="entry name" value="FeoB_Cyto"/>
</dbReference>
<evidence type="ECO:0000256" key="10">
    <source>
        <dbReference type="ARBA" id="ARBA00023065"/>
    </source>
</evidence>
<evidence type="ECO:0000256" key="1">
    <source>
        <dbReference type="ARBA" id="ARBA00003926"/>
    </source>
</evidence>
<dbReference type="PANTHER" id="PTHR43185:SF1">
    <property type="entry name" value="FE(2+) TRANSPORTER FEOB"/>
    <property type="match status" value="1"/>
</dbReference>
<dbReference type="AlphaFoldDB" id="A0A0W0GL46"/>
<evidence type="ECO:0000256" key="2">
    <source>
        <dbReference type="ARBA" id="ARBA00004651"/>
    </source>
</evidence>
<evidence type="ECO:0000256" key="11">
    <source>
        <dbReference type="ARBA" id="ARBA00023134"/>
    </source>
</evidence>
<dbReference type="InterPro" id="IPR005225">
    <property type="entry name" value="Small_GTP-bd"/>
</dbReference>
<organism evidence="19 20">
    <name type="scientific">Dehalogenimonas alkenigignens</name>
    <dbReference type="NCBI Taxonomy" id="1217799"/>
    <lineage>
        <taxon>Bacteria</taxon>
        <taxon>Bacillati</taxon>
        <taxon>Chloroflexota</taxon>
        <taxon>Dehalococcoidia</taxon>
        <taxon>Dehalococcoidales</taxon>
        <taxon>Dehalococcoidaceae</taxon>
        <taxon>Dehalogenimonas</taxon>
    </lineage>
</organism>
<evidence type="ECO:0000256" key="3">
    <source>
        <dbReference type="ARBA" id="ARBA00022448"/>
    </source>
</evidence>
<dbReference type="InterPro" id="IPR011640">
    <property type="entry name" value="Fe2_transport_prot_B_C"/>
</dbReference>
<keyword evidence="3 17" id="KW-0813">Transport</keyword>
<keyword evidence="7 15" id="KW-0547">Nucleotide-binding</keyword>
<keyword evidence="11 15" id="KW-0342">GTP-binding</keyword>
<dbReference type="InterPro" id="IPR027417">
    <property type="entry name" value="P-loop_NTPase"/>
</dbReference>
<evidence type="ECO:0000313" key="20">
    <source>
        <dbReference type="Proteomes" id="UP000053947"/>
    </source>
</evidence>
<dbReference type="InterPro" id="IPR003373">
    <property type="entry name" value="Fe2_transport_prot-B"/>
</dbReference>
<feature type="transmembrane region" description="Helical" evidence="17">
    <location>
        <begin position="643"/>
        <end position="665"/>
    </location>
</feature>
<evidence type="ECO:0000256" key="16">
    <source>
        <dbReference type="PIRSR" id="PIRSR603373-2"/>
    </source>
</evidence>
<dbReference type="OrthoDB" id="9809127at2"/>
<dbReference type="Proteomes" id="UP000053947">
    <property type="component" value="Unassembled WGS sequence"/>
</dbReference>
<evidence type="ECO:0000256" key="12">
    <source>
        <dbReference type="ARBA" id="ARBA00023136"/>
    </source>
</evidence>
<dbReference type="PRINTS" id="PR00326">
    <property type="entry name" value="GTP1OBG"/>
</dbReference>
<dbReference type="PROSITE" id="PS51711">
    <property type="entry name" value="G_FEOB"/>
    <property type="match status" value="1"/>
</dbReference>
<dbReference type="EMBL" id="LFDV01000001">
    <property type="protein sequence ID" value="KTB49267.1"/>
    <property type="molecule type" value="Genomic_DNA"/>
</dbReference>
<dbReference type="InterPro" id="IPR030389">
    <property type="entry name" value="G_FEOB_dom"/>
</dbReference>
<evidence type="ECO:0000313" key="19">
    <source>
        <dbReference type="EMBL" id="KTB49267.1"/>
    </source>
</evidence>
<feature type="transmembrane region" description="Helical" evidence="17">
    <location>
        <begin position="546"/>
        <end position="570"/>
    </location>
</feature>
<keyword evidence="20" id="KW-1185">Reference proteome</keyword>
<comment type="function">
    <text evidence="1 17">Probable transporter of a GTP-driven Fe(2+) uptake system.</text>
</comment>
<comment type="caution">
    <text evidence="19">The sequence shown here is derived from an EMBL/GenBank/DDBJ whole genome shotgun (WGS) entry which is preliminary data.</text>
</comment>
<dbReference type="Pfam" id="PF07664">
    <property type="entry name" value="FeoB_C"/>
    <property type="match status" value="1"/>
</dbReference>
<comment type="subcellular location">
    <subcellularLocation>
        <location evidence="17">Cell inner membrane</location>
        <topology evidence="17">Multi-pass membrane protein</topology>
    </subcellularLocation>
    <subcellularLocation>
        <location evidence="2">Cell membrane</location>
        <topology evidence="2">Multi-pass membrane protein</topology>
    </subcellularLocation>
</comment>
<dbReference type="STRING" id="1217799.DEALK_01790"/>
<dbReference type="Pfam" id="PF17910">
    <property type="entry name" value="FeoB_Cyto"/>
    <property type="match status" value="1"/>
</dbReference>
<keyword evidence="10" id="KW-0406">Ion transport</keyword>
<dbReference type="InterPro" id="IPR006073">
    <property type="entry name" value="GTP-bd"/>
</dbReference>